<proteinExistence type="predicted"/>
<dbReference type="InterPro" id="IPR018900">
    <property type="entry name" value="Curli_CsgE"/>
</dbReference>
<comment type="function">
    <text evidence="1">May be involved in the biogenesis of curli organelles.</text>
</comment>
<feature type="signal peptide" evidence="4">
    <location>
        <begin position="1"/>
        <end position="20"/>
    </location>
</feature>
<evidence type="ECO:0000256" key="4">
    <source>
        <dbReference type="SAM" id="SignalP"/>
    </source>
</evidence>
<dbReference type="RefSeq" id="WP_284101256.1">
    <property type="nucleotide sequence ID" value="NZ_JARRAF010000013.1"/>
</dbReference>
<dbReference type="Pfam" id="PF10627">
    <property type="entry name" value="CsgE"/>
    <property type="match status" value="1"/>
</dbReference>
<evidence type="ECO:0000256" key="1">
    <source>
        <dbReference type="ARBA" id="ARBA00003989"/>
    </source>
</evidence>
<organism evidence="5 6">
    <name type="scientific">Parachitinimonas caeni</name>
    <dbReference type="NCBI Taxonomy" id="3031301"/>
    <lineage>
        <taxon>Bacteria</taxon>
        <taxon>Pseudomonadati</taxon>
        <taxon>Pseudomonadota</taxon>
        <taxon>Betaproteobacteria</taxon>
        <taxon>Neisseriales</taxon>
        <taxon>Chitinibacteraceae</taxon>
        <taxon>Parachitinimonas</taxon>
    </lineage>
</organism>
<comment type="caution">
    <text evidence="5">The sequence shown here is derived from an EMBL/GenBank/DDBJ whole genome shotgun (WGS) entry which is preliminary data.</text>
</comment>
<dbReference type="Proteomes" id="UP001172778">
    <property type="component" value="Unassembled WGS sequence"/>
</dbReference>
<dbReference type="EMBL" id="JARRAF010000013">
    <property type="protein sequence ID" value="MDK2124944.1"/>
    <property type="molecule type" value="Genomic_DNA"/>
</dbReference>
<evidence type="ECO:0000313" key="5">
    <source>
        <dbReference type="EMBL" id="MDK2124944.1"/>
    </source>
</evidence>
<evidence type="ECO:0000313" key="6">
    <source>
        <dbReference type="Proteomes" id="UP001172778"/>
    </source>
</evidence>
<evidence type="ECO:0000256" key="2">
    <source>
        <dbReference type="ARBA" id="ARBA00014024"/>
    </source>
</evidence>
<reference evidence="5" key="1">
    <citation type="submission" date="2023-03" db="EMBL/GenBank/DDBJ databases">
        <title>Chitinimonas shenzhenensis gen. nov., sp. nov., a novel member of family Burkholderiaceae isolated from activated sludge collected in Shen Zhen, China.</title>
        <authorList>
            <person name="Wang X."/>
        </authorList>
    </citation>
    <scope>NUCLEOTIDE SEQUENCE</scope>
    <source>
        <strain evidence="5">DQS-5</strain>
    </source>
</reference>
<keyword evidence="6" id="KW-1185">Reference proteome</keyword>
<keyword evidence="3 4" id="KW-0732">Signal</keyword>
<feature type="chain" id="PRO_5045329333" description="Curli production assembly/transport component CsgE" evidence="4">
    <location>
        <begin position="21"/>
        <end position="134"/>
    </location>
</feature>
<sequence length="134" mass="14315">MRVRSAFLALSLALGISAAAKDELPPAEIGNLLLDRTFSAAGSAFAREFFLRWNALDVSGKFFLTIVEKPERRGGTRAWVELDGEAIVVIPLSPGRPAPAQAAVEAAFARALERSLSGPVDSLDVALPLDQKIE</sequence>
<name>A0ABT7DYP7_9NEIS</name>
<evidence type="ECO:0000256" key="3">
    <source>
        <dbReference type="ARBA" id="ARBA00022729"/>
    </source>
</evidence>
<accession>A0ABT7DYP7</accession>
<protein>
    <recommendedName>
        <fullName evidence="2">Curli production assembly/transport component CsgE</fullName>
    </recommendedName>
</protein>
<gene>
    <name evidence="5" type="ORF">PZA18_12890</name>
</gene>